<dbReference type="SUPFAM" id="SSF53639">
    <property type="entry name" value="AraD/HMP-PK domain-like"/>
    <property type="match status" value="1"/>
</dbReference>
<reference evidence="2" key="1">
    <citation type="journal article" date="2015" name="Nature">
        <title>Complex archaea that bridge the gap between prokaryotes and eukaryotes.</title>
        <authorList>
            <person name="Spang A."/>
            <person name="Saw J.H."/>
            <person name="Jorgensen S.L."/>
            <person name="Zaremba-Niedzwiedzka K."/>
            <person name="Martijn J."/>
            <person name="Lind A.E."/>
            <person name="van Eijk R."/>
            <person name="Schleper C."/>
            <person name="Guy L."/>
            <person name="Ettema T.J."/>
        </authorList>
    </citation>
    <scope>NUCLEOTIDE SEQUENCE</scope>
</reference>
<evidence type="ECO:0000259" key="1">
    <source>
        <dbReference type="Pfam" id="PF00596"/>
    </source>
</evidence>
<dbReference type="InterPro" id="IPR001303">
    <property type="entry name" value="Aldolase_II/adducin_N"/>
</dbReference>
<dbReference type="AlphaFoldDB" id="A0A0F9KLV3"/>
<dbReference type="Pfam" id="PF00596">
    <property type="entry name" value="Aldolase_II"/>
    <property type="match status" value="1"/>
</dbReference>
<feature type="domain" description="Class II aldolase/adducin N-terminal" evidence="1">
    <location>
        <begin position="30"/>
        <end position="151"/>
    </location>
</feature>
<name>A0A0F9KLV3_9ZZZZ</name>
<comment type="caution">
    <text evidence="2">The sequence shown here is derived from an EMBL/GenBank/DDBJ whole genome shotgun (WGS) entry which is preliminary data.</text>
</comment>
<evidence type="ECO:0000313" key="2">
    <source>
        <dbReference type="EMBL" id="KKM23133.1"/>
    </source>
</evidence>
<accession>A0A0F9KLV3</accession>
<dbReference type="InterPro" id="IPR036409">
    <property type="entry name" value="Aldolase_II/adducin_N_sf"/>
</dbReference>
<sequence length="190" mass="21464">MESIYSEVEAEKFVKHYPDVTRALALRTYTSRLMGADPNLVLHGGGNTSVKVRQKNIIGEEQEVLFVKGSGVDLVDIEPDDFVALDLAFLRKLRTLESLEDEEMESQMQIHKLHTSPLNPSVEALLHAFLPHRYVDHTHADSVLVLTNQPEGPDLIHRPNTKITVSWRPLSLLTTGFSPLPRMQKHHTSE</sequence>
<organism evidence="2">
    <name type="scientific">marine sediment metagenome</name>
    <dbReference type="NCBI Taxonomy" id="412755"/>
    <lineage>
        <taxon>unclassified sequences</taxon>
        <taxon>metagenomes</taxon>
        <taxon>ecological metagenomes</taxon>
    </lineage>
</organism>
<dbReference type="EMBL" id="LAZR01013193">
    <property type="protein sequence ID" value="KKM23133.1"/>
    <property type="molecule type" value="Genomic_DNA"/>
</dbReference>
<proteinExistence type="predicted"/>
<protein>
    <recommendedName>
        <fullName evidence="1">Class II aldolase/adducin N-terminal domain-containing protein</fullName>
    </recommendedName>
</protein>
<gene>
    <name evidence="2" type="ORF">LCGC14_1618300</name>
</gene>
<dbReference type="Gene3D" id="3.40.225.10">
    <property type="entry name" value="Class II aldolase/adducin N-terminal domain"/>
    <property type="match status" value="1"/>
</dbReference>